<dbReference type="SUPFAM" id="SSF46894">
    <property type="entry name" value="C-terminal effector domain of the bipartite response regulators"/>
    <property type="match status" value="1"/>
</dbReference>
<dbReference type="PANTHER" id="PTHR44688">
    <property type="entry name" value="DNA-BINDING TRANSCRIPTIONAL ACTIVATOR DEVR_DOSR"/>
    <property type="match status" value="1"/>
</dbReference>
<comment type="caution">
    <text evidence="5">The sequence shown here is derived from an EMBL/GenBank/DDBJ whole genome shotgun (WGS) entry which is preliminary data.</text>
</comment>
<dbReference type="Gene3D" id="1.25.40.10">
    <property type="entry name" value="Tetratricopeptide repeat domain"/>
    <property type="match status" value="1"/>
</dbReference>
<keyword evidence="3" id="KW-0804">Transcription</keyword>
<evidence type="ECO:0000256" key="1">
    <source>
        <dbReference type="ARBA" id="ARBA00023015"/>
    </source>
</evidence>
<accession>A0ABP7LM90</accession>
<evidence type="ECO:0000259" key="4">
    <source>
        <dbReference type="PROSITE" id="PS50043"/>
    </source>
</evidence>
<evidence type="ECO:0000256" key="2">
    <source>
        <dbReference type="ARBA" id="ARBA00023125"/>
    </source>
</evidence>
<dbReference type="EMBL" id="BAAAZA010000049">
    <property type="protein sequence ID" value="GAA3902237.1"/>
    <property type="molecule type" value="Genomic_DNA"/>
</dbReference>
<dbReference type="Proteomes" id="UP001501563">
    <property type="component" value="Unassembled WGS sequence"/>
</dbReference>
<gene>
    <name evidence="5" type="ORF">GCM10022207_84090</name>
</gene>
<dbReference type="InterPro" id="IPR059106">
    <property type="entry name" value="WHD_MalT"/>
</dbReference>
<organism evidence="5 6">
    <name type="scientific">Streptomyces lannensis</name>
    <dbReference type="NCBI Taxonomy" id="766498"/>
    <lineage>
        <taxon>Bacteria</taxon>
        <taxon>Bacillati</taxon>
        <taxon>Actinomycetota</taxon>
        <taxon>Actinomycetes</taxon>
        <taxon>Kitasatosporales</taxon>
        <taxon>Streptomycetaceae</taxon>
        <taxon>Streptomyces</taxon>
    </lineage>
</organism>
<name>A0ABP7LM90_9ACTN</name>
<dbReference type="SMART" id="SM00421">
    <property type="entry name" value="HTH_LUXR"/>
    <property type="match status" value="1"/>
</dbReference>
<dbReference type="PRINTS" id="PR00038">
    <property type="entry name" value="HTHLUXR"/>
</dbReference>
<evidence type="ECO:0000313" key="5">
    <source>
        <dbReference type="EMBL" id="GAA3902237.1"/>
    </source>
</evidence>
<dbReference type="InterPro" id="IPR016032">
    <property type="entry name" value="Sig_transdc_resp-reg_C-effctor"/>
</dbReference>
<dbReference type="SUPFAM" id="SSF48452">
    <property type="entry name" value="TPR-like"/>
    <property type="match status" value="1"/>
</dbReference>
<proteinExistence type="predicted"/>
<dbReference type="SUPFAM" id="SSF52540">
    <property type="entry name" value="P-loop containing nucleoside triphosphate hydrolases"/>
    <property type="match status" value="1"/>
</dbReference>
<keyword evidence="2" id="KW-0238">DNA-binding</keyword>
<dbReference type="InterPro" id="IPR041617">
    <property type="entry name" value="TPR_MalT"/>
</dbReference>
<dbReference type="Pfam" id="PF17874">
    <property type="entry name" value="TPR_MalT"/>
    <property type="match status" value="1"/>
</dbReference>
<dbReference type="PROSITE" id="PS50043">
    <property type="entry name" value="HTH_LUXR_2"/>
    <property type="match status" value="1"/>
</dbReference>
<dbReference type="Pfam" id="PF25873">
    <property type="entry name" value="WHD_MalT"/>
    <property type="match status" value="1"/>
</dbReference>
<feature type="domain" description="HTH luxR-type" evidence="4">
    <location>
        <begin position="794"/>
        <end position="859"/>
    </location>
</feature>
<keyword evidence="1" id="KW-0805">Transcription regulation</keyword>
<sequence length="866" mass="93571">MVARPALVGRLGGAARVTVVSASAGSGKTMLLRSWLSEAGLAEYAAWVSVGRDERDPQLFWLGVVDALRRTRAGSALVGTLTAAPDLDGWTVVERLIADLAPLQDRNYLVIDDVHELDPEALQQLQLLIMRASPQLRFVLATRHDVRLGLHRLRLEGELAEIRDPDLRFTLAETEELFRAAGLVLRGPAVAVLHERTEGWAAGLRLAALSLAGHADPDQRLAAEFSGSERTVAEYLLAEVLDRQSEQVRELLLRTSILERVNGELADLLTGGEGGERVLQDLEAANAFVVSLDTSRTWFRYHQLFADLLRLQLRRTRPGEVVALHRAAADWLAGRGMAVEAIRHAQAARAWGLAAGLLADQWPGLYLDGKTAVIHGLLAGFPTEYRTADAELAAVAAADELAGGSPAAAKRYLCLAERALASEGRLGRAQLLVGIVRLLIARWHGSLAAVTEQAQRLQDAAEAAETAQPGLGEELRALALISLGSTEFWMARFQEAVRHLEPGVALARRIGRPYLEFTGLVYQAALEFFRSVPSALEHSRQAAELAERHGWAEGPAFGLASMNVGTILAWQGRPEEGEPWMQQSERTLRAETEPADALAIRSLRGVLALARGRDADALAAFQAADQVAERLTEPNLMVHGNRSFLVQTLVRLGETDRAEQVLAGLSDQDRDGGQMRLGLATLRLAQDDPQAAVAALAPVLDGSVQLPWPGWLAQAFLLEAIARAALGDPRAAGGALERALDLAEPDGVLLWFLLHPVPDLLESLPGHRTAHAALIAEILGLLAGRQPAPSTAGPWPLAEPLSRSELRVLRYLPTNLTTPEIAGQLNVSPNTVKVHVRHLYAKLGAHRRAEAVARARDLGLLAPGTR</sequence>
<reference evidence="6" key="1">
    <citation type="journal article" date="2019" name="Int. J. Syst. Evol. Microbiol.">
        <title>The Global Catalogue of Microorganisms (GCM) 10K type strain sequencing project: providing services to taxonomists for standard genome sequencing and annotation.</title>
        <authorList>
            <consortium name="The Broad Institute Genomics Platform"/>
            <consortium name="The Broad Institute Genome Sequencing Center for Infectious Disease"/>
            <person name="Wu L."/>
            <person name="Ma J."/>
        </authorList>
    </citation>
    <scope>NUCLEOTIDE SEQUENCE [LARGE SCALE GENOMIC DNA]</scope>
    <source>
        <strain evidence="6">JCM 16578</strain>
    </source>
</reference>
<evidence type="ECO:0000256" key="3">
    <source>
        <dbReference type="ARBA" id="ARBA00023163"/>
    </source>
</evidence>
<dbReference type="InterPro" id="IPR036388">
    <property type="entry name" value="WH-like_DNA-bd_sf"/>
</dbReference>
<dbReference type="Pfam" id="PF00196">
    <property type="entry name" value="GerE"/>
    <property type="match status" value="1"/>
</dbReference>
<dbReference type="Gene3D" id="1.10.10.10">
    <property type="entry name" value="Winged helix-like DNA-binding domain superfamily/Winged helix DNA-binding domain"/>
    <property type="match status" value="1"/>
</dbReference>
<protein>
    <submittedName>
        <fullName evidence="5">LuxR C-terminal-related transcriptional regulator</fullName>
    </submittedName>
</protein>
<dbReference type="InterPro" id="IPR027417">
    <property type="entry name" value="P-loop_NTPase"/>
</dbReference>
<evidence type="ECO:0000313" key="6">
    <source>
        <dbReference type="Proteomes" id="UP001501563"/>
    </source>
</evidence>
<dbReference type="InterPro" id="IPR011990">
    <property type="entry name" value="TPR-like_helical_dom_sf"/>
</dbReference>
<dbReference type="PANTHER" id="PTHR44688:SF25">
    <property type="entry name" value="HTH LUXR-TYPE DOMAIN-CONTAINING PROTEIN"/>
    <property type="match status" value="1"/>
</dbReference>
<keyword evidence="6" id="KW-1185">Reference proteome</keyword>
<dbReference type="InterPro" id="IPR000792">
    <property type="entry name" value="Tscrpt_reg_LuxR_C"/>
</dbReference>
<dbReference type="CDD" id="cd06170">
    <property type="entry name" value="LuxR_C_like"/>
    <property type="match status" value="1"/>
</dbReference>